<protein>
    <submittedName>
        <fullName evidence="1">Uncharacterized protein</fullName>
    </submittedName>
</protein>
<reference evidence="1" key="1">
    <citation type="submission" date="2022-01" db="EMBL/GenBank/DDBJ databases">
        <authorList>
            <person name="Mingchao X."/>
        </authorList>
    </citation>
    <scope>NUCLEOTIDE SEQUENCE</scope>
    <source>
        <strain evidence="1">Bv4372</strain>
    </source>
</reference>
<accession>A0AAW5AT66</accession>
<organism evidence="1 2">
    <name type="scientific">Phocaeicola vulgatus</name>
    <name type="common">Bacteroides vulgatus</name>
    <dbReference type="NCBI Taxonomy" id="821"/>
    <lineage>
        <taxon>Bacteria</taxon>
        <taxon>Pseudomonadati</taxon>
        <taxon>Bacteroidota</taxon>
        <taxon>Bacteroidia</taxon>
        <taxon>Bacteroidales</taxon>
        <taxon>Bacteroidaceae</taxon>
        <taxon>Phocaeicola</taxon>
    </lineage>
</organism>
<dbReference type="AlphaFoldDB" id="A0AAW5AT66"/>
<dbReference type="EMBL" id="JAKKWZ010000069">
    <property type="protein sequence ID" value="MCG0342423.1"/>
    <property type="molecule type" value="Genomic_DNA"/>
</dbReference>
<sequence>MRTPTEKAQMLAVGRNSSLIGHIKNPTEKVQLMAVHDSPANILRIKNPSRQACLSCLGSVMPGGTAGIHFKEDISEAVKNLFTRLGEIEERYGELMRDAGHMDTYDARYEATEKAEAYRTRKISAAVGTFRKEAVLETSAVPEKTVAVEKTEATEAQPSSGEMRFKGGRRELTIRNGSAVLRTNGESFDATDILKDMSAHGVDIDRVSGKAMSEMLKGNKTALPGASGNSVFAIVKGPAGYGLKAFQIAKQVHSAAAQEI</sequence>
<evidence type="ECO:0000313" key="2">
    <source>
        <dbReference type="Proteomes" id="UP001201179"/>
    </source>
</evidence>
<dbReference type="Proteomes" id="UP001201179">
    <property type="component" value="Unassembled WGS sequence"/>
</dbReference>
<comment type="caution">
    <text evidence="1">The sequence shown here is derived from an EMBL/GenBank/DDBJ whole genome shotgun (WGS) entry which is preliminary data.</text>
</comment>
<evidence type="ECO:0000313" key="1">
    <source>
        <dbReference type="EMBL" id="MCG0342423.1"/>
    </source>
</evidence>
<proteinExistence type="predicted"/>
<gene>
    <name evidence="1" type="ORF">L4X52_20970</name>
</gene>
<dbReference type="RefSeq" id="WP_237472163.1">
    <property type="nucleotide sequence ID" value="NZ_JAKKWZ010000069.1"/>
</dbReference>
<name>A0AAW5AT66_PHOVU</name>